<dbReference type="EMBL" id="KQ964249">
    <property type="protein sequence ID" value="KXJ92114.1"/>
    <property type="molecule type" value="Genomic_DNA"/>
</dbReference>
<dbReference type="AlphaFoldDB" id="A0A136J4S4"/>
<dbReference type="InParanoid" id="A0A136J4S4"/>
<name>A0A136J4S4_9PEZI</name>
<protein>
    <submittedName>
        <fullName evidence="2">Uncharacterized protein</fullName>
    </submittedName>
</protein>
<feature type="non-terminal residue" evidence="2">
    <location>
        <position position="87"/>
    </location>
</feature>
<gene>
    <name evidence="2" type="ORF">Micbo1qcDRAFT_162230</name>
</gene>
<keyword evidence="3" id="KW-1185">Reference proteome</keyword>
<evidence type="ECO:0000256" key="1">
    <source>
        <dbReference type="SAM" id="MobiDB-lite"/>
    </source>
</evidence>
<dbReference type="Proteomes" id="UP000070501">
    <property type="component" value="Unassembled WGS sequence"/>
</dbReference>
<sequence length="87" mass="9494">MGKKTPSPGPLPAAAASHKGKASPVPSSPSSALVICRNKHWRFISSFHGPWLQLPVEVLEIIANANYHMPTPRPVDPAVFYDLLKIR</sequence>
<evidence type="ECO:0000313" key="2">
    <source>
        <dbReference type="EMBL" id="KXJ92114.1"/>
    </source>
</evidence>
<organism evidence="2 3">
    <name type="scientific">Microdochium bolleyi</name>
    <dbReference type="NCBI Taxonomy" id="196109"/>
    <lineage>
        <taxon>Eukaryota</taxon>
        <taxon>Fungi</taxon>
        <taxon>Dikarya</taxon>
        <taxon>Ascomycota</taxon>
        <taxon>Pezizomycotina</taxon>
        <taxon>Sordariomycetes</taxon>
        <taxon>Xylariomycetidae</taxon>
        <taxon>Xylariales</taxon>
        <taxon>Microdochiaceae</taxon>
        <taxon>Microdochium</taxon>
    </lineage>
</organism>
<accession>A0A136J4S4</accession>
<evidence type="ECO:0000313" key="3">
    <source>
        <dbReference type="Proteomes" id="UP000070501"/>
    </source>
</evidence>
<feature type="compositionally biased region" description="Low complexity" evidence="1">
    <location>
        <begin position="12"/>
        <end position="29"/>
    </location>
</feature>
<dbReference type="OrthoDB" id="420046at2759"/>
<feature type="region of interest" description="Disordered" evidence="1">
    <location>
        <begin position="1"/>
        <end position="29"/>
    </location>
</feature>
<reference evidence="3" key="1">
    <citation type="submission" date="2016-02" db="EMBL/GenBank/DDBJ databases">
        <title>Draft genome sequence of Microdochium bolleyi, a fungal endophyte of beachgrass.</title>
        <authorList>
            <consortium name="DOE Joint Genome Institute"/>
            <person name="David A.S."/>
            <person name="May G."/>
            <person name="Haridas S."/>
            <person name="Lim J."/>
            <person name="Wang M."/>
            <person name="Labutti K."/>
            <person name="Lipzen A."/>
            <person name="Barry K."/>
            <person name="Grigoriev I.V."/>
        </authorList>
    </citation>
    <scope>NUCLEOTIDE SEQUENCE [LARGE SCALE GENOMIC DNA]</scope>
    <source>
        <strain evidence="3">J235TASD1</strain>
    </source>
</reference>
<proteinExistence type="predicted"/>
<dbReference type="STRING" id="196109.A0A136J4S4"/>